<keyword evidence="3" id="KW-1185">Reference proteome</keyword>
<feature type="compositionally biased region" description="Basic residues" evidence="1">
    <location>
        <begin position="48"/>
        <end position="59"/>
    </location>
</feature>
<dbReference type="InterPro" id="IPR021402">
    <property type="entry name" value="DUF3042"/>
</dbReference>
<dbReference type="EMBL" id="JBHTOP010000026">
    <property type="protein sequence ID" value="MFD1672781.1"/>
    <property type="molecule type" value="Genomic_DNA"/>
</dbReference>
<evidence type="ECO:0000256" key="1">
    <source>
        <dbReference type="SAM" id="MobiDB-lite"/>
    </source>
</evidence>
<dbReference type="Pfam" id="PF11240">
    <property type="entry name" value="DUF3042"/>
    <property type="match status" value="1"/>
</dbReference>
<evidence type="ECO:0000313" key="3">
    <source>
        <dbReference type="Proteomes" id="UP001597267"/>
    </source>
</evidence>
<proteinExistence type="predicted"/>
<comment type="caution">
    <text evidence="2">The sequence shown here is derived from an EMBL/GenBank/DDBJ whole genome shotgun (WGS) entry which is preliminary data.</text>
</comment>
<dbReference type="Proteomes" id="UP001597267">
    <property type="component" value="Unassembled WGS sequence"/>
</dbReference>
<name>A0ABW4J8U2_9LACO</name>
<organism evidence="2 3">
    <name type="scientific">Agrilactobacillus yilanensis</name>
    <dbReference type="NCBI Taxonomy" id="2485997"/>
    <lineage>
        <taxon>Bacteria</taxon>
        <taxon>Bacillati</taxon>
        <taxon>Bacillota</taxon>
        <taxon>Bacilli</taxon>
        <taxon>Lactobacillales</taxon>
        <taxon>Lactobacillaceae</taxon>
        <taxon>Agrilactobacillus</taxon>
    </lineage>
</organism>
<gene>
    <name evidence="2" type="ORF">ACFQ5M_11775</name>
</gene>
<feature type="region of interest" description="Disordered" evidence="1">
    <location>
        <begin position="39"/>
        <end position="59"/>
    </location>
</feature>
<reference evidence="3" key="1">
    <citation type="journal article" date="2019" name="Int. J. Syst. Evol. Microbiol.">
        <title>The Global Catalogue of Microorganisms (GCM) 10K type strain sequencing project: providing services to taxonomists for standard genome sequencing and annotation.</title>
        <authorList>
            <consortium name="The Broad Institute Genomics Platform"/>
            <consortium name="The Broad Institute Genome Sequencing Center for Infectious Disease"/>
            <person name="Wu L."/>
            <person name="Ma J."/>
        </authorList>
    </citation>
    <scope>NUCLEOTIDE SEQUENCE [LARGE SCALE GENOMIC DNA]</scope>
    <source>
        <strain evidence="3">CCM 8896</strain>
    </source>
</reference>
<dbReference type="RefSeq" id="WP_125713136.1">
    <property type="nucleotide sequence ID" value="NZ_JBHTOP010000026.1"/>
</dbReference>
<accession>A0ABW4J8U2</accession>
<protein>
    <submittedName>
        <fullName evidence="2">DUF3042 family protein</fullName>
    </submittedName>
</protein>
<evidence type="ECO:0000313" key="2">
    <source>
        <dbReference type="EMBL" id="MFD1672781.1"/>
    </source>
</evidence>
<sequence length="59" mass="6337">MANKFVSGVVVGALATVGSICGAVLAFKKTVIEPEEAFNEKVEENRRKANRKQHAAHQG</sequence>